<keyword evidence="4" id="KW-1185">Reference proteome</keyword>
<dbReference type="PANTHER" id="PTHR34351:SF1">
    <property type="entry name" value="SLR1927 PROTEIN"/>
    <property type="match status" value="1"/>
</dbReference>
<dbReference type="OrthoDB" id="9812729at2"/>
<name>A0A5B1CPS9_9BACT</name>
<protein>
    <recommendedName>
        <fullName evidence="2">DUF58 domain-containing protein</fullName>
    </recommendedName>
</protein>
<feature type="transmembrane region" description="Helical" evidence="1">
    <location>
        <begin position="12"/>
        <end position="28"/>
    </location>
</feature>
<dbReference type="EMBL" id="VRLW01000001">
    <property type="protein sequence ID" value="KAA1262382.1"/>
    <property type="molecule type" value="Genomic_DNA"/>
</dbReference>
<keyword evidence="1" id="KW-1133">Transmembrane helix</keyword>
<evidence type="ECO:0000259" key="2">
    <source>
        <dbReference type="Pfam" id="PF01882"/>
    </source>
</evidence>
<evidence type="ECO:0000313" key="3">
    <source>
        <dbReference type="EMBL" id="KAA1262382.1"/>
    </source>
</evidence>
<organism evidence="3 4">
    <name type="scientific">Rubripirellula obstinata</name>
    <dbReference type="NCBI Taxonomy" id="406547"/>
    <lineage>
        <taxon>Bacteria</taxon>
        <taxon>Pseudomonadati</taxon>
        <taxon>Planctomycetota</taxon>
        <taxon>Planctomycetia</taxon>
        <taxon>Pirellulales</taxon>
        <taxon>Pirellulaceae</taxon>
        <taxon>Rubripirellula</taxon>
    </lineage>
</organism>
<keyword evidence="1" id="KW-0812">Transmembrane</keyword>
<dbReference type="PANTHER" id="PTHR34351">
    <property type="entry name" value="SLR1927 PROTEIN-RELATED"/>
    <property type="match status" value="1"/>
</dbReference>
<accession>A0A5B1CPS9</accession>
<dbReference type="AlphaFoldDB" id="A0A5B1CPS9"/>
<feature type="domain" description="DUF58" evidence="2">
    <location>
        <begin position="226"/>
        <end position="277"/>
    </location>
</feature>
<dbReference type="Proteomes" id="UP000322699">
    <property type="component" value="Unassembled WGS sequence"/>
</dbReference>
<keyword evidence="1" id="KW-0472">Membrane</keyword>
<dbReference type="Pfam" id="PF01882">
    <property type="entry name" value="DUF58"/>
    <property type="match status" value="1"/>
</dbReference>
<gene>
    <name evidence="3" type="ORF">LF1_49460</name>
</gene>
<dbReference type="InterPro" id="IPR002881">
    <property type="entry name" value="DUF58"/>
</dbReference>
<evidence type="ECO:0000256" key="1">
    <source>
        <dbReference type="SAM" id="Phobius"/>
    </source>
</evidence>
<proteinExistence type="predicted"/>
<dbReference type="RefSeq" id="WP_068264706.1">
    <property type="nucleotide sequence ID" value="NZ_LWSK01000067.1"/>
</dbReference>
<comment type="caution">
    <text evidence="3">The sequence shown here is derived from an EMBL/GenBank/DDBJ whole genome shotgun (WGS) entry which is preliminary data.</text>
</comment>
<sequence>MTWQRNRLTRLGVHFLFVGSFALIGGALRGFNLLLILAGLVIGILLMHWRWSRRSLEELKVSRRLPGEAFAGKPFRIGYQIQSTSRFLPVWMLRVEDNVSAYRTTPSTGGKWNRLISKSSFFSKFVNATLVCGVGVVPPKQTRCANCDCTITQRGVYQLGPIRLLSCFPFALMTACKVFPATEKLYVYPRLLPLKQNWGRDLTSTVGSDSTSVKRSGGERGEFFGLREWRSGDSTQLIHWRTTARTGVPAVRQFEQKRSFDLCLLLDAFDQRTGQSENGVYKNVDAMDGWLHEDPVFEKAACLCASLVCQMQKLMSNRFVLAVAGSVSTVVQSNGQRGGAELSKRRMLQLLSETDAVETPKLADAIAMASKLVGRSQDLVVVSTRSMNDAILSEPGLKEAVAVWNRQNVLRWIDVRSSDFGRFVAEKKVVMSRPGATS</sequence>
<evidence type="ECO:0000313" key="4">
    <source>
        <dbReference type="Proteomes" id="UP000322699"/>
    </source>
</evidence>
<reference evidence="3 4" key="1">
    <citation type="submission" date="2019-08" db="EMBL/GenBank/DDBJ databases">
        <title>Deep-cultivation of Planctomycetes and their phenomic and genomic characterization uncovers novel biology.</title>
        <authorList>
            <person name="Wiegand S."/>
            <person name="Jogler M."/>
            <person name="Boedeker C."/>
            <person name="Pinto D."/>
            <person name="Vollmers J."/>
            <person name="Rivas-Marin E."/>
            <person name="Kohn T."/>
            <person name="Peeters S.H."/>
            <person name="Heuer A."/>
            <person name="Rast P."/>
            <person name="Oberbeckmann S."/>
            <person name="Bunk B."/>
            <person name="Jeske O."/>
            <person name="Meyerdierks A."/>
            <person name="Storesund J.E."/>
            <person name="Kallscheuer N."/>
            <person name="Luecker S."/>
            <person name="Lage O.M."/>
            <person name="Pohl T."/>
            <person name="Merkel B.J."/>
            <person name="Hornburger P."/>
            <person name="Mueller R.-W."/>
            <person name="Bruemmer F."/>
            <person name="Labrenz M."/>
            <person name="Spormann A.M."/>
            <person name="Op Den Camp H."/>
            <person name="Overmann J."/>
            <person name="Amann R."/>
            <person name="Jetten M.S.M."/>
            <person name="Mascher T."/>
            <person name="Medema M.H."/>
            <person name="Devos D.P."/>
            <person name="Kaster A.-K."/>
            <person name="Ovreas L."/>
            <person name="Rohde M."/>
            <person name="Galperin M.Y."/>
            <person name="Jogler C."/>
        </authorList>
    </citation>
    <scope>NUCLEOTIDE SEQUENCE [LARGE SCALE GENOMIC DNA]</scope>
    <source>
        <strain evidence="3 4">LF1</strain>
    </source>
</reference>